<name>A0A075UH43_9PSEU</name>
<proteinExistence type="predicted"/>
<gene>
    <name evidence="1" type="ORF">AJAP_01960</name>
</gene>
<evidence type="ECO:0000313" key="2">
    <source>
        <dbReference type="Proteomes" id="UP000028492"/>
    </source>
</evidence>
<keyword evidence="2" id="KW-1185">Reference proteome</keyword>
<dbReference type="AlphaFoldDB" id="A0A075UH43"/>
<dbReference type="HOGENOM" id="CLU_2490969_0_0_11"/>
<sequence length="86" mass="9579">MRRPCHTVPAAALLRRLGWQHRRVDCRDGDGQRSALHLRRRTSADVEIELPGGRLARLTNVEAGQLRAALRDVLLADQPSHRAGAI</sequence>
<reference evidence="1 2" key="1">
    <citation type="journal article" date="2014" name="J. Biotechnol.">
        <title>Complete genome sequence of the actinobacterium Amycolatopsis japonica MG417-CF17(T) (=DSM 44213T) producing (S,S)-N,N'-ethylenediaminedisuccinic acid.</title>
        <authorList>
            <person name="Stegmann E."/>
            <person name="Albersmeier A."/>
            <person name="Spohn M."/>
            <person name="Gert H."/>
            <person name="Weber T."/>
            <person name="Wohlleben W."/>
            <person name="Kalinowski J."/>
            <person name="Ruckert C."/>
        </authorList>
    </citation>
    <scope>NUCLEOTIDE SEQUENCE [LARGE SCALE GENOMIC DNA]</scope>
    <source>
        <strain evidence="2">MG417-CF17 (DSM 44213)</strain>
    </source>
</reference>
<organism evidence="1 2">
    <name type="scientific">Amycolatopsis japonica</name>
    <dbReference type="NCBI Taxonomy" id="208439"/>
    <lineage>
        <taxon>Bacteria</taxon>
        <taxon>Bacillati</taxon>
        <taxon>Actinomycetota</taxon>
        <taxon>Actinomycetes</taxon>
        <taxon>Pseudonocardiales</taxon>
        <taxon>Pseudonocardiaceae</taxon>
        <taxon>Amycolatopsis</taxon>
        <taxon>Amycolatopsis japonica group</taxon>
    </lineage>
</organism>
<dbReference type="Proteomes" id="UP000028492">
    <property type="component" value="Chromosome"/>
</dbReference>
<protein>
    <submittedName>
        <fullName evidence="1">Uncharacterized protein</fullName>
    </submittedName>
</protein>
<evidence type="ECO:0000313" key="1">
    <source>
        <dbReference type="EMBL" id="AIG73322.1"/>
    </source>
</evidence>
<dbReference type="KEGG" id="aja:AJAP_01960"/>
<dbReference type="EMBL" id="CP008953">
    <property type="protein sequence ID" value="AIG73322.1"/>
    <property type="molecule type" value="Genomic_DNA"/>
</dbReference>
<accession>A0A075UH43</accession>
<dbReference type="STRING" id="208439.AJAP_01960"/>